<reference evidence="10 14" key="2">
    <citation type="submission" date="2019-04" db="EMBL/GenBank/DDBJ databases">
        <title>Step-wise assembly of the neonatal virome modulated by breast feeding.</title>
        <authorList>
            <person name="Liang G."/>
            <person name="Bushman F."/>
        </authorList>
    </citation>
    <scope>NUCLEOTIDE SEQUENCE [LARGE SCALE GENOMIC DNA]</scope>
    <source>
        <strain evidence="10 14">E3404</strain>
    </source>
</reference>
<evidence type="ECO:0000313" key="12">
    <source>
        <dbReference type="EMBL" id="STD81668.1"/>
    </source>
</evidence>
<dbReference type="EMBL" id="JABXJK010000078">
    <property type="protein sequence ID" value="MBA0974126.1"/>
    <property type="molecule type" value="Genomic_DNA"/>
</dbReference>
<keyword evidence="4 12" id="KW-0067">ATP-binding</keyword>
<evidence type="ECO:0000256" key="2">
    <source>
        <dbReference type="ARBA" id="ARBA00022448"/>
    </source>
</evidence>
<dbReference type="Proteomes" id="UP000439965">
    <property type="component" value="Unassembled WGS sequence"/>
</dbReference>
<dbReference type="Gene3D" id="3.40.50.300">
    <property type="entry name" value="P-loop containing nucleotide triphosphate hydrolases"/>
    <property type="match status" value="1"/>
</dbReference>
<evidence type="ECO:0000313" key="9">
    <source>
        <dbReference type="EMBL" id="MDT2688814.1"/>
    </source>
</evidence>
<evidence type="ECO:0000313" key="8">
    <source>
        <dbReference type="EMBL" id="MDL4934800.1"/>
    </source>
</evidence>
<dbReference type="InterPro" id="IPR003593">
    <property type="entry name" value="AAA+_ATPase"/>
</dbReference>
<evidence type="ECO:0000313" key="16">
    <source>
        <dbReference type="Proteomes" id="UP000571857"/>
    </source>
</evidence>
<dbReference type="SUPFAM" id="SSF52540">
    <property type="entry name" value="P-loop containing nucleoside triphosphate hydrolases"/>
    <property type="match status" value="1"/>
</dbReference>
<keyword evidence="3" id="KW-0547">Nucleotide-binding</keyword>
<dbReference type="GO" id="GO:0005524">
    <property type="term" value="F:ATP binding"/>
    <property type="evidence" value="ECO:0007669"/>
    <property type="project" value="UniProtKB-KW"/>
</dbReference>
<dbReference type="EMBL" id="UFYW01000001">
    <property type="protein sequence ID" value="STD81668.1"/>
    <property type="molecule type" value="Genomic_DNA"/>
</dbReference>
<dbReference type="Proteomes" id="UP000571857">
    <property type="component" value="Unassembled WGS sequence"/>
</dbReference>
<name>A0A1L8U033_ENTGA</name>
<dbReference type="PANTHER" id="PTHR42798:SF7">
    <property type="entry name" value="ALPHA-D-RIBOSE 1-METHYLPHOSPHONATE 5-TRIPHOSPHATE SYNTHASE SUBUNIT PHNL"/>
    <property type="match status" value="1"/>
</dbReference>
<evidence type="ECO:0000313" key="17">
    <source>
        <dbReference type="Proteomes" id="UP001241571"/>
    </source>
</evidence>
<dbReference type="Proteomes" id="UP001241571">
    <property type="component" value="Unassembled WGS sequence"/>
</dbReference>
<feature type="domain" description="ABC transporter" evidence="6">
    <location>
        <begin position="5"/>
        <end position="245"/>
    </location>
</feature>
<evidence type="ECO:0000313" key="15">
    <source>
        <dbReference type="Proteomes" id="UP000516696"/>
    </source>
</evidence>
<reference evidence="8 17" key="6">
    <citation type="submission" date="2023-06" db="EMBL/GenBank/DDBJ databases">
        <title>Acute promotion of culturable opportunistic pathogens and persistent increase of antibiotic resistance following antibiotic exposure in mouse gut microbiota.</title>
        <authorList>
            <person name="Li L."/>
            <person name="Wang B."/>
            <person name="Sun Y."/>
            <person name="Wang M."/>
            <person name="Xu H."/>
        </authorList>
    </citation>
    <scope>NUCLEOTIDE SEQUENCE [LARGE SCALE GENOMIC DNA]</scope>
    <source>
        <strain evidence="8 17">CRI2_2</strain>
    </source>
</reference>
<evidence type="ECO:0000256" key="5">
    <source>
        <dbReference type="ARBA" id="ARBA00022970"/>
    </source>
</evidence>
<reference evidence="7 16" key="4">
    <citation type="submission" date="2020-06" db="EMBL/GenBank/DDBJ databases">
        <title>Crossreactivity between MHC class I-restricted antigens from cancer cells and an enterococcal bacteriophage.</title>
        <authorList>
            <person name="Fluckiger A."/>
            <person name="Daillere R."/>
            <person name="Sassi M."/>
            <person name="Cattoir V."/>
            <person name="Kroemer G."/>
            <person name="Zitvogel L."/>
        </authorList>
    </citation>
    <scope>NUCLEOTIDE SEQUENCE [LARGE SCALE GENOMIC DNA]</scope>
    <source>
        <strain evidence="7 16">EG4</strain>
    </source>
</reference>
<dbReference type="GO" id="GO:0098796">
    <property type="term" value="C:membrane protein complex"/>
    <property type="evidence" value="ECO:0007669"/>
    <property type="project" value="UniProtKB-ARBA"/>
</dbReference>
<dbReference type="EC" id="3.6.3.-" evidence="12"/>
<dbReference type="GeneID" id="93224714"/>
<dbReference type="EMBL" id="JASUBT010000002">
    <property type="protein sequence ID" value="MDL4934800.1"/>
    <property type="molecule type" value="Genomic_DNA"/>
</dbReference>
<dbReference type="InterPro" id="IPR003439">
    <property type="entry name" value="ABC_transporter-like_ATP-bd"/>
</dbReference>
<evidence type="ECO:0000313" key="10">
    <source>
        <dbReference type="EMBL" id="MXS26216.1"/>
    </source>
</evidence>
<dbReference type="EMBL" id="JARPZN010000001">
    <property type="protein sequence ID" value="MDT2688814.1"/>
    <property type="molecule type" value="Genomic_DNA"/>
</dbReference>
<evidence type="ECO:0000256" key="3">
    <source>
        <dbReference type="ARBA" id="ARBA00022741"/>
    </source>
</evidence>
<comment type="similarity">
    <text evidence="1">Belongs to the ABC transporter superfamily.</text>
</comment>
<evidence type="ECO:0000313" key="7">
    <source>
        <dbReference type="EMBL" id="MBA0974126.1"/>
    </source>
</evidence>
<dbReference type="GO" id="GO:0006865">
    <property type="term" value="P:amino acid transport"/>
    <property type="evidence" value="ECO:0007669"/>
    <property type="project" value="UniProtKB-KW"/>
</dbReference>
<dbReference type="Proteomes" id="UP000516696">
    <property type="component" value="Chromosome"/>
</dbReference>
<dbReference type="CDD" id="cd03255">
    <property type="entry name" value="ABC_MJ0796_LolCDE_FtsE"/>
    <property type="match status" value="1"/>
</dbReference>
<reference evidence="11 15" key="3">
    <citation type="submission" date="2020-03" db="EMBL/GenBank/DDBJ databases">
        <title>Characterization of ganglioside-mimicking enterococci.</title>
        <authorList>
            <person name="Patry R.T."/>
            <person name="Nothaft H."/>
            <person name="Bridger R."/>
            <person name="Shajahan A."/>
            <person name="Huynh S."/>
            <person name="Sanchez S."/>
            <person name="Azadi P."/>
            <person name="Cooper K."/>
            <person name="Miller W.G."/>
            <person name="Parker C.T."/>
            <person name="Wells L."/>
            <person name="Szymanski C.M."/>
        </authorList>
    </citation>
    <scope>NUCLEOTIDE SEQUENCE [LARGE SCALE GENOMIC DNA]</scope>
    <source>
        <strain evidence="11 15">EGM181</strain>
    </source>
</reference>
<reference evidence="9" key="5">
    <citation type="submission" date="2023-03" db="EMBL/GenBank/DDBJ databases">
        <authorList>
            <person name="Shen W."/>
            <person name="Cai J."/>
        </authorList>
    </citation>
    <scope>NUCLEOTIDE SEQUENCE</scope>
    <source>
        <strain evidence="9">K69-2</strain>
    </source>
</reference>
<protein>
    <submittedName>
        <fullName evidence="12">ABC transporter ATP-binding protein</fullName>
        <ecNumber evidence="12">3.6.3.-</ecNumber>
    </submittedName>
    <submittedName>
        <fullName evidence="10">ATP-binding cassette domain-containing protein</fullName>
    </submittedName>
</protein>
<dbReference type="OrthoDB" id="9791546at2"/>
<dbReference type="PROSITE" id="PS50893">
    <property type="entry name" value="ABC_TRANSPORTER_2"/>
    <property type="match status" value="1"/>
</dbReference>
<dbReference type="Proteomes" id="UP000254807">
    <property type="component" value="Unassembled WGS sequence"/>
</dbReference>
<evidence type="ECO:0000259" key="6">
    <source>
        <dbReference type="PROSITE" id="PS50893"/>
    </source>
</evidence>
<evidence type="ECO:0000313" key="13">
    <source>
        <dbReference type="Proteomes" id="UP000254807"/>
    </source>
</evidence>
<dbReference type="AlphaFoldDB" id="A0A1L8U033"/>
<dbReference type="SMART" id="SM00382">
    <property type="entry name" value="AAA"/>
    <property type="match status" value="1"/>
</dbReference>
<keyword evidence="12" id="KW-0378">Hydrolase</keyword>
<dbReference type="PANTHER" id="PTHR42798">
    <property type="entry name" value="LIPOPROTEIN-RELEASING SYSTEM ATP-BINDING PROTEIN LOLD"/>
    <property type="match status" value="1"/>
</dbReference>
<organism evidence="12 13">
    <name type="scientific">Enterococcus gallinarum</name>
    <dbReference type="NCBI Taxonomy" id="1353"/>
    <lineage>
        <taxon>Bacteria</taxon>
        <taxon>Bacillati</taxon>
        <taxon>Bacillota</taxon>
        <taxon>Bacilli</taxon>
        <taxon>Lactobacillales</taxon>
        <taxon>Enterococcaceae</taxon>
        <taxon>Enterococcus</taxon>
    </lineage>
</organism>
<dbReference type="FunFam" id="3.40.50.300:FF:000032">
    <property type="entry name" value="Export ABC transporter ATP-binding protein"/>
    <property type="match status" value="1"/>
</dbReference>
<keyword evidence="5" id="KW-0029">Amino-acid transport</keyword>
<dbReference type="EMBL" id="CP050485">
    <property type="protein sequence ID" value="QOG27918.1"/>
    <property type="molecule type" value="Genomic_DNA"/>
</dbReference>
<dbReference type="Pfam" id="PF00005">
    <property type="entry name" value="ABC_tran"/>
    <property type="match status" value="1"/>
</dbReference>
<proteinExistence type="inferred from homology"/>
<reference evidence="12 13" key="1">
    <citation type="submission" date="2018-06" db="EMBL/GenBank/DDBJ databases">
        <authorList>
            <consortium name="Pathogen Informatics"/>
            <person name="Doyle S."/>
        </authorList>
    </citation>
    <scope>NUCLEOTIDE SEQUENCE [LARGE SCALE GENOMIC DNA]</scope>
    <source>
        <strain evidence="12 13">NCTC12360</strain>
    </source>
</reference>
<accession>A0A1L8U033</accession>
<evidence type="ECO:0000313" key="14">
    <source>
        <dbReference type="Proteomes" id="UP000439965"/>
    </source>
</evidence>
<keyword evidence="2" id="KW-0813">Transport</keyword>
<dbReference type="RefSeq" id="WP_003126103.1">
    <property type="nucleotide sequence ID" value="NZ_CABEIK010000001.1"/>
</dbReference>
<evidence type="ECO:0000256" key="1">
    <source>
        <dbReference type="ARBA" id="ARBA00005417"/>
    </source>
</evidence>
<dbReference type="GO" id="GO:0016887">
    <property type="term" value="F:ATP hydrolysis activity"/>
    <property type="evidence" value="ECO:0007669"/>
    <property type="project" value="InterPro"/>
</dbReference>
<dbReference type="GO" id="GO:0022857">
    <property type="term" value="F:transmembrane transporter activity"/>
    <property type="evidence" value="ECO:0007669"/>
    <property type="project" value="UniProtKB-ARBA"/>
</dbReference>
<keyword evidence="13" id="KW-1185">Reference proteome</keyword>
<gene>
    <name evidence="12" type="primary">lolD_1</name>
    <name evidence="11" type="ORF">EGM181_11925</name>
    <name evidence="10" type="ORF">GTI89_09110</name>
    <name evidence="7" type="ORF">HWH42_16265</name>
    <name evidence="12" type="ORF">NCTC12360_00081</name>
    <name evidence="9" type="ORF">P7E30_01170</name>
    <name evidence="8" type="ORF">QRX88_03580</name>
</gene>
<sequence length="250" mass="27726">MAKIIEANELTKVYGKNNEKKTEALKGISFAIDKGEFIGIMGASGSGKSTLLNILSTLDHPSSGNIRINEKDITKLRGDALADFRSREIGFIFQDFNLLENLTASENIAVPLSLQGVRPKKIKQLIQQVANRLSISQILDKYPSEISGGQKQRVAAARALITEPTILFGDEPTGALDSKSAKDLLDMMDDLNKNDQVSILLVTHDPLSASYCKRILFIKDGKIHQEIKRNNQTQEDFYRQILVILGNLEQ</sequence>
<dbReference type="EMBL" id="WVTI01000006">
    <property type="protein sequence ID" value="MXS26216.1"/>
    <property type="molecule type" value="Genomic_DNA"/>
</dbReference>
<dbReference type="InterPro" id="IPR017911">
    <property type="entry name" value="MacB-like_ATP-bd"/>
</dbReference>
<evidence type="ECO:0000256" key="4">
    <source>
        <dbReference type="ARBA" id="ARBA00022840"/>
    </source>
</evidence>
<evidence type="ECO:0000313" key="11">
    <source>
        <dbReference type="EMBL" id="QOG27918.1"/>
    </source>
</evidence>
<dbReference type="InterPro" id="IPR027417">
    <property type="entry name" value="P-loop_NTPase"/>
</dbReference>
<dbReference type="Proteomes" id="UP001183682">
    <property type="component" value="Unassembled WGS sequence"/>
</dbReference>